<accession>A0ABX7YVG3</accession>
<name>A0ABX7YVG3_9GAMM</name>
<feature type="transmembrane region" description="Helical" evidence="1">
    <location>
        <begin position="44"/>
        <end position="62"/>
    </location>
</feature>
<protein>
    <submittedName>
        <fullName evidence="2">Uncharacterized protein</fullName>
    </submittedName>
</protein>
<proteinExistence type="predicted"/>
<dbReference type="EMBL" id="CP073587">
    <property type="protein sequence ID" value="QUN06289.1"/>
    <property type="molecule type" value="Genomic_DNA"/>
</dbReference>
<dbReference type="Proteomes" id="UP000679575">
    <property type="component" value="Chromosome"/>
</dbReference>
<keyword evidence="1" id="KW-1133">Transmembrane helix</keyword>
<dbReference type="RefSeq" id="WP_212595304.1">
    <property type="nucleotide sequence ID" value="NZ_CP073587.1"/>
</dbReference>
<sequence length="108" mass="12496">MICSHCGKSILLDHITQRGNGLSAEIQCPHCQVWLGRTPWVLKLKMLSFYLLLISGVVVWWWPQTRHLGIPVVILAMITLLVTHLMDQLKVTEMPPKPDDSEQRHKYR</sequence>
<keyword evidence="1" id="KW-0812">Transmembrane</keyword>
<feature type="transmembrane region" description="Helical" evidence="1">
    <location>
        <begin position="68"/>
        <end position="86"/>
    </location>
</feature>
<evidence type="ECO:0000256" key="1">
    <source>
        <dbReference type="SAM" id="Phobius"/>
    </source>
</evidence>
<evidence type="ECO:0000313" key="3">
    <source>
        <dbReference type="Proteomes" id="UP000679575"/>
    </source>
</evidence>
<keyword evidence="3" id="KW-1185">Reference proteome</keyword>
<gene>
    <name evidence="2" type="ORF">KDN34_02135</name>
</gene>
<reference evidence="2 3" key="1">
    <citation type="submission" date="2021-04" db="EMBL/GenBank/DDBJ databases">
        <title>Novel species identification of genus Shewanella.</title>
        <authorList>
            <person name="Liu G."/>
        </authorList>
    </citation>
    <scope>NUCLEOTIDE SEQUENCE [LARGE SCALE GENOMIC DNA]</scope>
    <source>
        <strain evidence="2 3">FJAT-54481</strain>
    </source>
</reference>
<keyword evidence="1" id="KW-0472">Membrane</keyword>
<organism evidence="2 3">
    <name type="scientific">Shewanella yunxiaonensis</name>
    <dbReference type="NCBI Taxonomy" id="2829809"/>
    <lineage>
        <taxon>Bacteria</taxon>
        <taxon>Pseudomonadati</taxon>
        <taxon>Pseudomonadota</taxon>
        <taxon>Gammaproteobacteria</taxon>
        <taxon>Alteromonadales</taxon>
        <taxon>Shewanellaceae</taxon>
        <taxon>Shewanella</taxon>
    </lineage>
</organism>
<evidence type="ECO:0000313" key="2">
    <source>
        <dbReference type="EMBL" id="QUN06289.1"/>
    </source>
</evidence>